<reference evidence="3" key="1">
    <citation type="journal article" date="2019" name="Int. J. Syst. Evol. Microbiol.">
        <title>The Global Catalogue of Microorganisms (GCM) 10K type strain sequencing project: providing services to taxonomists for standard genome sequencing and annotation.</title>
        <authorList>
            <consortium name="The Broad Institute Genomics Platform"/>
            <consortium name="The Broad Institute Genome Sequencing Center for Infectious Disease"/>
            <person name="Wu L."/>
            <person name="Ma J."/>
        </authorList>
    </citation>
    <scope>NUCLEOTIDE SEQUENCE [LARGE SCALE GENOMIC DNA]</scope>
    <source>
        <strain evidence="3">CCUG 59129</strain>
    </source>
</reference>
<evidence type="ECO:0000313" key="3">
    <source>
        <dbReference type="Proteomes" id="UP001596989"/>
    </source>
</evidence>
<dbReference type="InterPro" id="IPR046342">
    <property type="entry name" value="CBS_dom_sf"/>
</dbReference>
<dbReference type="InterPro" id="IPR000160">
    <property type="entry name" value="GGDEF_dom"/>
</dbReference>
<protein>
    <submittedName>
        <fullName evidence="2">GGDEF domain-containing protein</fullName>
    </submittedName>
</protein>
<dbReference type="RefSeq" id="WP_377562103.1">
    <property type="nucleotide sequence ID" value="NZ_JBHTJZ010000005.1"/>
</dbReference>
<dbReference type="NCBIfam" id="TIGR00254">
    <property type="entry name" value="GGDEF"/>
    <property type="match status" value="1"/>
</dbReference>
<dbReference type="Pfam" id="PF00990">
    <property type="entry name" value="GGDEF"/>
    <property type="match status" value="1"/>
</dbReference>
<gene>
    <name evidence="2" type="ORF">ACFQ2I_03005</name>
</gene>
<dbReference type="Gene3D" id="3.10.580.10">
    <property type="entry name" value="CBS-domain"/>
    <property type="match status" value="1"/>
</dbReference>
<dbReference type="InterPro" id="IPR043128">
    <property type="entry name" value="Rev_trsase/Diguanyl_cyclase"/>
</dbReference>
<dbReference type="SUPFAM" id="SSF55073">
    <property type="entry name" value="Nucleotide cyclase"/>
    <property type="match status" value="1"/>
</dbReference>
<dbReference type="PANTHER" id="PTHR45138:SF25">
    <property type="entry name" value="GGDEF DOMAIN PROTEIN"/>
    <property type="match status" value="1"/>
</dbReference>
<dbReference type="CDD" id="cd01949">
    <property type="entry name" value="GGDEF"/>
    <property type="match status" value="1"/>
</dbReference>
<dbReference type="SUPFAM" id="SSF54631">
    <property type="entry name" value="CBS-domain pair"/>
    <property type="match status" value="1"/>
</dbReference>
<dbReference type="Pfam" id="PF00571">
    <property type="entry name" value="CBS"/>
    <property type="match status" value="1"/>
</dbReference>
<dbReference type="PANTHER" id="PTHR45138">
    <property type="entry name" value="REGULATORY COMPONENTS OF SENSORY TRANSDUCTION SYSTEM"/>
    <property type="match status" value="1"/>
</dbReference>
<proteinExistence type="predicted"/>
<comment type="caution">
    <text evidence="2">The sequence shown here is derived from an EMBL/GenBank/DDBJ whole genome shotgun (WGS) entry which is preliminary data.</text>
</comment>
<keyword evidence="3" id="KW-1185">Reference proteome</keyword>
<accession>A0ABW3HLE5</accession>
<feature type="domain" description="GGDEF" evidence="1">
    <location>
        <begin position="318"/>
        <end position="468"/>
    </location>
</feature>
<organism evidence="2 3">
    <name type="scientific">Paenibacillus chungangensis</name>
    <dbReference type="NCBI Taxonomy" id="696535"/>
    <lineage>
        <taxon>Bacteria</taxon>
        <taxon>Bacillati</taxon>
        <taxon>Bacillota</taxon>
        <taxon>Bacilli</taxon>
        <taxon>Bacillales</taxon>
        <taxon>Paenibacillaceae</taxon>
        <taxon>Paenibacillus</taxon>
    </lineage>
</organism>
<dbReference type="InterPro" id="IPR029787">
    <property type="entry name" value="Nucleotide_cyclase"/>
</dbReference>
<dbReference type="Proteomes" id="UP001596989">
    <property type="component" value="Unassembled WGS sequence"/>
</dbReference>
<dbReference type="SMART" id="SM00267">
    <property type="entry name" value="GGDEF"/>
    <property type="match status" value="1"/>
</dbReference>
<dbReference type="Gene3D" id="3.30.70.270">
    <property type="match status" value="1"/>
</dbReference>
<sequence length="475" mass="52613">MGAVGSGLWNRELVQAADRHWISGGVAIIYLQLRLPGEHADKVIRQWETEVESLFWKQGIGDERYYFLGKVGKGRSMQAIAKEAANRLVRGLGAICGKDSQCCFQLGTVCAAAPSPEWTIEGVLLHMIIDVHAQAGARPDTDERKGASSSVMLERSFTIGRLASSIPEFQPHARVSDVAQLFHTRPREQGVAVVSDGKPVGLIMKEKLHQLLAGQFGLPLYYNRPVEKIMESQPLVVDEGMPVEEVSQLAMSREYSNLYDIVFITREERFVGAASIRAILESITALRTEEARTANPLTGLPGNASIHAELMGRMADKRPFAIIYADLDYFKWFNDCFGFGLGDELIRYLASLLEDVLSRYEEEDSSFIGHIGGDDFIVMLSPDSVDIICADLIERFDRGVKMFYGGVQVAEVEDRYGNTVSQEGVTLSLSVLYCTNEFSLSLEDIAMYAARLKKRAKLVKGSVCVSEPLSRMGHV</sequence>
<dbReference type="InterPro" id="IPR000644">
    <property type="entry name" value="CBS_dom"/>
</dbReference>
<dbReference type="InterPro" id="IPR050469">
    <property type="entry name" value="Diguanylate_Cyclase"/>
</dbReference>
<evidence type="ECO:0000313" key="2">
    <source>
        <dbReference type="EMBL" id="MFD0958346.1"/>
    </source>
</evidence>
<dbReference type="PROSITE" id="PS50887">
    <property type="entry name" value="GGDEF"/>
    <property type="match status" value="1"/>
</dbReference>
<dbReference type="EMBL" id="JBHTJZ010000005">
    <property type="protein sequence ID" value="MFD0958346.1"/>
    <property type="molecule type" value="Genomic_DNA"/>
</dbReference>
<name>A0ABW3HLE5_9BACL</name>
<evidence type="ECO:0000259" key="1">
    <source>
        <dbReference type="PROSITE" id="PS50887"/>
    </source>
</evidence>